<reference evidence="1 2" key="1">
    <citation type="submission" date="2023-09" db="EMBL/GenBank/DDBJ databases">
        <title>Thalassobella suaedae gen. nov., sp. nov., a marine bacterium of the family Flavobacteriaceae isolated from a halophyte Suaeda japonica.</title>
        <authorList>
            <person name="Lee S.Y."/>
            <person name="Hwang C.Y."/>
        </authorList>
    </citation>
    <scope>NUCLEOTIDE SEQUENCE [LARGE SCALE GENOMIC DNA]</scope>
    <source>
        <strain evidence="1 2">HL-DH10</strain>
    </source>
</reference>
<sequence>MHDPYPFVCYPPPYDWKDPGHKQKQAFFKSVSDHAKFSGFPSMLLKDWMGGYFPNFIKTGIVIPHQDSEVELNHSVNPTYFDASKFNLLHAGNLMKQRNPEGLIKGFKLFLDNNPKAKEETRLLLLGNAAYHKSFIEKNVATIPEIHTQLSNVPFDEVYSLQKKVSVNIILEANSEISPFLPGKFPHCISAKKLILHLGPLNSETKRLLGEEYEYHSRVDDVGKIALLIERLYYIWKEDPNRLVLYREDLLYYISKDYLKKSINDLLNRSSL</sequence>
<accession>A0ABY9Y081</accession>
<keyword evidence="2" id="KW-1185">Reference proteome</keyword>
<organism evidence="1 2">
    <name type="scientific">Thalassobellus suaedae</name>
    <dbReference type="NCBI Taxonomy" id="3074124"/>
    <lineage>
        <taxon>Bacteria</taxon>
        <taxon>Pseudomonadati</taxon>
        <taxon>Bacteroidota</taxon>
        <taxon>Flavobacteriia</taxon>
        <taxon>Flavobacteriales</taxon>
        <taxon>Flavobacteriaceae</taxon>
        <taxon>Thalassobellus</taxon>
    </lineage>
</organism>
<dbReference type="Proteomes" id="UP001303407">
    <property type="component" value="Chromosome"/>
</dbReference>
<name>A0ABY9Y081_9FLAO</name>
<protein>
    <recommendedName>
        <fullName evidence="3">Glycosyltransferase</fullName>
    </recommendedName>
</protein>
<proteinExistence type="predicted"/>
<dbReference type="RefSeq" id="WP_415861614.1">
    <property type="nucleotide sequence ID" value="NZ_CP134536.1"/>
</dbReference>
<dbReference type="EMBL" id="CP134536">
    <property type="protein sequence ID" value="WNH11634.1"/>
    <property type="molecule type" value="Genomic_DNA"/>
</dbReference>
<evidence type="ECO:0008006" key="3">
    <source>
        <dbReference type="Google" id="ProtNLM"/>
    </source>
</evidence>
<evidence type="ECO:0000313" key="2">
    <source>
        <dbReference type="Proteomes" id="UP001303407"/>
    </source>
</evidence>
<dbReference type="SUPFAM" id="SSF53756">
    <property type="entry name" value="UDP-Glycosyltransferase/glycogen phosphorylase"/>
    <property type="match status" value="1"/>
</dbReference>
<gene>
    <name evidence="1" type="ORF">RHP49_12080</name>
</gene>
<evidence type="ECO:0000313" key="1">
    <source>
        <dbReference type="EMBL" id="WNH11634.1"/>
    </source>
</evidence>